<protein>
    <submittedName>
        <fullName evidence="1">Uncharacterized protein</fullName>
    </submittedName>
</protein>
<organism evidence="1 2">
    <name type="scientific">Pseudoflavonifractor hominis</name>
    <dbReference type="NCBI Taxonomy" id="2763059"/>
    <lineage>
        <taxon>Bacteria</taxon>
        <taxon>Bacillati</taxon>
        <taxon>Bacillota</taxon>
        <taxon>Clostridia</taxon>
        <taxon>Eubacteriales</taxon>
        <taxon>Oscillospiraceae</taxon>
        <taxon>Pseudoflavonifractor</taxon>
    </lineage>
</organism>
<dbReference type="EMBL" id="JACOPR010000001">
    <property type="protein sequence ID" value="MBC5729404.1"/>
    <property type="molecule type" value="Genomic_DNA"/>
</dbReference>
<reference evidence="1 2" key="1">
    <citation type="submission" date="2020-08" db="EMBL/GenBank/DDBJ databases">
        <title>Genome public.</title>
        <authorList>
            <person name="Liu C."/>
            <person name="Sun Q."/>
        </authorList>
    </citation>
    <scope>NUCLEOTIDE SEQUENCE [LARGE SCALE GENOMIC DNA]</scope>
    <source>
        <strain evidence="1 2">New-38</strain>
    </source>
</reference>
<comment type="caution">
    <text evidence="1">The sequence shown here is derived from an EMBL/GenBank/DDBJ whole genome shotgun (WGS) entry which is preliminary data.</text>
</comment>
<proteinExistence type="predicted"/>
<keyword evidence="2" id="KW-1185">Reference proteome</keyword>
<dbReference type="Proteomes" id="UP000660021">
    <property type="component" value="Unassembled WGS sequence"/>
</dbReference>
<accession>A0ABR7HPF1</accession>
<sequence>MRPSFSPDAAFQSCLQSHPSAARFYQNCSPQQKQAILNQLHQLSTPQQVRSFAAHLPSAAL</sequence>
<evidence type="ECO:0000313" key="1">
    <source>
        <dbReference type="EMBL" id="MBC5729404.1"/>
    </source>
</evidence>
<dbReference type="RefSeq" id="WP_101693503.1">
    <property type="nucleotide sequence ID" value="NZ_JACOPR010000001.1"/>
</dbReference>
<gene>
    <name evidence="1" type="ORF">H8S34_00955</name>
</gene>
<evidence type="ECO:0000313" key="2">
    <source>
        <dbReference type="Proteomes" id="UP000660021"/>
    </source>
</evidence>
<name>A0ABR7HPF1_9FIRM</name>